<keyword evidence="3" id="KW-0378">Hydrolase</keyword>
<dbReference type="Pfam" id="PF00149">
    <property type="entry name" value="Metallophos"/>
    <property type="match status" value="1"/>
</dbReference>
<dbReference type="InterPro" id="IPR015914">
    <property type="entry name" value="PAPs_N"/>
</dbReference>
<reference evidence="7 8" key="1">
    <citation type="submission" date="2019-04" db="EMBL/GenBank/DDBJ databases">
        <title>Annotation for the trematode Fasciola gigantica.</title>
        <authorList>
            <person name="Choi Y.-J."/>
        </authorList>
    </citation>
    <scope>NUCLEOTIDE SEQUENCE [LARGE SCALE GENOMIC DNA]</scope>
    <source>
        <strain evidence="7">Uganda_cow_1</strain>
    </source>
</reference>
<dbReference type="OrthoDB" id="45007at2759"/>
<feature type="domain" description="Purple acid phosphatase N-terminal" evidence="6">
    <location>
        <begin position="28"/>
        <end position="118"/>
    </location>
</feature>
<dbReference type="Gene3D" id="2.60.40.380">
    <property type="entry name" value="Purple acid phosphatase-like, N-terminal"/>
    <property type="match status" value="1"/>
</dbReference>
<keyword evidence="8" id="KW-1185">Reference proteome</keyword>
<name>A0A504Y7X0_FASGI</name>
<dbReference type="SUPFAM" id="SSF49363">
    <property type="entry name" value="Purple acid phosphatase, N-terminal domain"/>
    <property type="match status" value="1"/>
</dbReference>
<evidence type="ECO:0000313" key="7">
    <source>
        <dbReference type="EMBL" id="TPP56686.1"/>
    </source>
</evidence>
<protein>
    <recommendedName>
        <fullName evidence="3">Purple acid phosphatase</fullName>
        <ecNumber evidence="3">3.1.3.2</ecNumber>
    </recommendedName>
</protein>
<evidence type="ECO:0000313" key="8">
    <source>
        <dbReference type="Proteomes" id="UP000316759"/>
    </source>
</evidence>
<organism evidence="7 8">
    <name type="scientific">Fasciola gigantica</name>
    <name type="common">Giant liver fluke</name>
    <dbReference type="NCBI Taxonomy" id="46835"/>
    <lineage>
        <taxon>Eukaryota</taxon>
        <taxon>Metazoa</taxon>
        <taxon>Spiralia</taxon>
        <taxon>Lophotrochozoa</taxon>
        <taxon>Platyhelminthes</taxon>
        <taxon>Trematoda</taxon>
        <taxon>Digenea</taxon>
        <taxon>Plagiorchiida</taxon>
        <taxon>Echinostomata</taxon>
        <taxon>Echinostomatoidea</taxon>
        <taxon>Fasciolidae</taxon>
        <taxon>Fasciola</taxon>
    </lineage>
</organism>
<keyword evidence="2" id="KW-0325">Glycoprotein</keyword>
<dbReference type="EC" id="3.1.3.2" evidence="3"/>
<comment type="similarity">
    <text evidence="3">Belongs to the metallophosphoesterase superfamily. Purple acid phosphatase family.</text>
</comment>
<dbReference type="GO" id="GO:0003993">
    <property type="term" value="F:acid phosphatase activity"/>
    <property type="evidence" value="ECO:0007669"/>
    <property type="project" value="UniProtKB-EC"/>
</dbReference>
<dbReference type="InterPro" id="IPR008963">
    <property type="entry name" value="Purple_acid_Pase-like_N"/>
</dbReference>
<keyword evidence="1 3" id="KW-0732">Signal</keyword>
<dbReference type="CDD" id="cd00839">
    <property type="entry name" value="MPP_PAPs"/>
    <property type="match status" value="1"/>
</dbReference>
<dbReference type="SUPFAM" id="SSF56300">
    <property type="entry name" value="Metallo-dependent phosphatases"/>
    <property type="match status" value="1"/>
</dbReference>
<proteinExistence type="inferred from homology"/>
<feature type="signal peptide" evidence="3">
    <location>
        <begin position="1"/>
        <end position="25"/>
    </location>
</feature>
<evidence type="ECO:0000259" key="6">
    <source>
        <dbReference type="Pfam" id="PF16656"/>
    </source>
</evidence>
<evidence type="ECO:0000259" key="4">
    <source>
        <dbReference type="Pfam" id="PF00149"/>
    </source>
</evidence>
<comment type="catalytic activity">
    <reaction evidence="3">
        <text>a phosphate monoester + H2O = an alcohol + phosphate</text>
        <dbReference type="Rhea" id="RHEA:15017"/>
        <dbReference type="ChEBI" id="CHEBI:15377"/>
        <dbReference type="ChEBI" id="CHEBI:30879"/>
        <dbReference type="ChEBI" id="CHEBI:43474"/>
        <dbReference type="ChEBI" id="CHEBI:67140"/>
        <dbReference type="EC" id="3.1.3.2"/>
    </reaction>
</comment>
<dbReference type="Proteomes" id="UP000316759">
    <property type="component" value="Unassembled WGS sequence"/>
</dbReference>
<gene>
    <name evidence="7" type="ORF">FGIG_09745</name>
</gene>
<dbReference type="PANTHER" id="PTHR45867:SF3">
    <property type="entry name" value="ACID PHOSPHATASE TYPE 7"/>
    <property type="match status" value="1"/>
</dbReference>
<feature type="domain" description="Purple acid phosphatase C-terminal" evidence="5">
    <location>
        <begin position="368"/>
        <end position="425"/>
    </location>
</feature>
<dbReference type="Pfam" id="PF16656">
    <property type="entry name" value="Pur_ac_phosph_N"/>
    <property type="match status" value="1"/>
</dbReference>
<dbReference type="InterPro" id="IPR025733">
    <property type="entry name" value="PAPs_C"/>
</dbReference>
<accession>A0A504Y7X0</accession>
<evidence type="ECO:0000256" key="2">
    <source>
        <dbReference type="ARBA" id="ARBA00023180"/>
    </source>
</evidence>
<dbReference type="InterPro" id="IPR029052">
    <property type="entry name" value="Metallo-depent_PP-like"/>
</dbReference>
<dbReference type="AlphaFoldDB" id="A0A504Y7X0"/>
<dbReference type="STRING" id="46835.A0A504Y7X0"/>
<dbReference type="InterPro" id="IPR004843">
    <property type="entry name" value="Calcineurin-like_PHP"/>
</dbReference>
<evidence type="ECO:0000256" key="3">
    <source>
        <dbReference type="RuleBase" id="RU361203"/>
    </source>
</evidence>
<dbReference type="Pfam" id="PF14008">
    <property type="entry name" value="Metallophos_C"/>
    <property type="match status" value="1"/>
</dbReference>
<feature type="domain" description="Calcineurin-like phosphoesterase" evidence="4">
    <location>
        <begin position="129"/>
        <end position="343"/>
    </location>
</feature>
<evidence type="ECO:0000259" key="5">
    <source>
        <dbReference type="Pfam" id="PF14008"/>
    </source>
</evidence>
<dbReference type="EMBL" id="SUNJ01014192">
    <property type="protein sequence ID" value="TPP56686.1"/>
    <property type="molecule type" value="Genomic_DNA"/>
</dbReference>
<evidence type="ECO:0000256" key="1">
    <source>
        <dbReference type="ARBA" id="ARBA00022729"/>
    </source>
</evidence>
<dbReference type="Gene3D" id="3.60.21.10">
    <property type="match status" value="1"/>
</dbReference>
<dbReference type="PANTHER" id="PTHR45867">
    <property type="entry name" value="PURPLE ACID PHOSPHATASE"/>
    <property type="match status" value="1"/>
</dbReference>
<sequence length="475" mass="53685">MARPGLVIRTFTWAVCVLLATSGAAITPEQVHLSIGEDTSTIVVTWVTTNATRESIVKYGLDRLDNKQSGSQEVFIDGGSEQRSFYIHRVRIANLTAGLIYYYVCGCESNWSPTFQFRALPNHANWSPRLAIFGDLGVENGRSLPELQRETIELESFDAIFHVGDFAYNMDSDNARYGDQFMSQIESVASRVPYMTAVGNHELAYNFSNYRARFTMPGGDGQGQFYSFNLGPAHIIAFSTEFYYYLYYGWVQLYNQFEWLRKDLQEANKPENRKIRPWIIAMAHRPMYCSNNNDAMHCCNIDNTVRTGFPFSRNSSTGYILGLEDLFYNEGVDIIIAAHEHSYERFWPVYNLTVCNASFSQPYVEPPAPVHIVTGSAGSSEGLDPFLPGGHPWSAFRADDYGFTRMHIINSSLITVEQVSVDQGTRGTTIDSFSIVKNLHGRGLYNCHQNTQPQTLPMTRLQLALNSRNTELPIE</sequence>
<comment type="caution">
    <text evidence="7">The sequence shown here is derived from an EMBL/GenBank/DDBJ whole genome shotgun (WGS) entry which is preliminary data.</text>
</comment>
<dbReference type="GO" id="GO:0046872">
    <property type="term" value="F:metal ion binding"/>
    <property type="evidence" value="ECO:0007669"/>
    <property type="project" value="InterPro"/>
</dbReference>
<dbReference type="InterPro" id="IPR041792">
    <property type="entry name" value="MPP_PAP"/>
</dbReference>
<feature type="chain" id="PRO_5021511049" description="Purple acid phosphatase" evidence="3">
    <location>
        <begin position="26"/>
        <end position="475"/>
    </location>
</feature>